<proteinExistence type="predicted"/>
<evidence type="ECO:0000256" key="1">
    <source>
        <dbReference type="SAM" id="MobiDB-lite"/>
    </source>
</evidence>
<dbReference type="Pfam" id="PF19853">
    <property type="entry name" value="DUF6328"/>
    <property type="match status" value="1"/>
</dbReference>
<gene>
    <name evidence="3" type="ORF">OHV25_34035</name>
</gene>
<evidence type="ECO:0000313" key="3">
    <source>
        <dbReference type="EMBL" id="WTU45696.1"/>
    </source>
</evidence>
<feature type="transmembrane region" description="Helical" evidence="2">
    <location>
        <begin position="108"/>
        <end position="130"/>
    </location>
</feature>
<keyword evidence="2" id="KW-0812">Transmembrane</keyword>
<accession>A0AAU2HDP4</accession>
<feature type="transmembrane region" description="Helical" evidence="2">
    <location>
        <begin position="41"/>
        <end position="60"/>
    </location>
</feature>
<dbReference type="AlphaFoldDB" id="A0AAU2HDP4"/>
<organism evidence="3">
    <name type="scientific">Streptomyces sp. NBC_00060</name>
    <dbReference type="NCBI Taxonomy" id="2975636"/>
    <lineage>
        <taxon>Bacteria</taxon>
        <taxon>Bacillati</taxon>
        <taxon>Actinomycetota</taxon>
        <taxon>Actinomycetes</taxon>
        <taxon>Kitasatosporales</taxon>
        <taxon>Streptomycetaceae</taxon>
        <taxon>Streptomyces</taxon>
    </lineage>
</organism>
<name>A0AAU2HDP4_9ACTN</name>
<feature type="region of interest" description="Disordered" evidence="1">
    <location>
        <begin position="1"/>
        <end position="20"/>
    </location>
</feature>
<feature type="transmembrane region" description="Helical" evidence="2">
    <location>
        <begin position="66"/>
        <end position="88"/>
    </location>
</feature>
<dbReference type="EMBL" id="CP108253">
    <property type="protein sequence ID" value="WTU45696.1"/>
    <property type="molecule type" value="Genomic_DNA"/>
</dbReference>
<dbReference type="InterPro" id="IPR046291">
    <property type="entry name" value="DUF6328"/>
</dbReference>
<reference evidence="3" key="1">
    <citation type="submission" date="2022-10" db="EMBL/GenBank/DDBJ databases">
        <title>The complete genomes of actinobacterial strains from the NBC collection.</title>
        <authorList>
            <person name="Joergensen T.S."/>
            <person name="Alvarez Arevalo M."/>
            <person name="Sterndorff E.B."/>
            <person name="Faurdal D."/>
            <person name="Vuksanovic O."/>
            <person name="Mourched A.-S."/>
            <person name="Charusanti P."/>
            <person name="Shaw S."/>
            <person name="Blin K."/>
            <person name="Weber T."/>
        </authorList>
    </citation>
    <scope>NUCLEOTIDE SEQUENCE</scope>
    <source>
        <strain evidence="3">NBC_00060</strain>
    </source>
</reference>
<sequence length="169" mass="18807">MDSDDRKRRTDDVGRDETAEGRADRKWGDLIQEVRVAQTGVQILFGFLLTVAFTPLFHQLGDTDKAIYVCTVVLGSATTGALVAPVSFHRILSGRHIKPTAVAWASRFTVVGLVLLFATMTSSLVLVLRVASHGGYWPWLVGAVVAWYLVCWFVLPLWVRHWHTEGEAD</sequence>
<keyword evidence="2" id="KW-1133">Transmembrane helix</keyword>
<keyword evidence="2" id="KW-0472">Membrane</keyword>
<protein>
    <submittedName>
        <fullName evidence="3">DUF6328 family protein</fullName>
    </submittedName>
</protein>
<evidence type="ECO:0000256" key="2">
    <source>
        <dbReference type="SAM" id="Phobius"/>
    </source>
</evidence>
<feature type="transmembrane region" description="Helical" evidence="2">
    <location>
        <begin position="136"/>
        <end position="159"/>
    </location>
</feature>